<reference evidence="8" key="2">
    <citation type="submission" date="2021-04" db="EMBL/GenBank/DDBJ databases">
        <authorList>
            <person name="Liu J."/>
        </authorList>
    </citation>
    <scope>NUCLEOTIDE SEQUENCE</scope>
    <source>
        <strain evidence="8">BAD-6</strain>
    </source>
</reference>
<feature type="domain" description="2Fe-2S ferredoxin-type" evidence="7">
    <location>
        <begin position="4"/>
        <end position="80"/>
    </location>
</feature>
<evidence type="ECO:0000256" key="5">
    <source>
        <dbReference type="ARBA" id="ARBA00023014"/>
    </source>
</evidence>
<dbReference type="SUPFAM" id="SSF47741">
    <property type="entry name" value="CO dehydrogenase ISP C-domain like"/>
    <property type="match status" value="1"/>
</dbReference>
<dbReference type="PANTHER" id="PTHR44379:SF5">
    <property type="entry name" value="OXIDOREDUCTASE WITH IRON-SULFUR SUBUNIT"/>
    <property type="match status" value="1"/>
</dbReference>
<dbReference type="Pfam" id="PF00111">
    <property type="entry name" value="Fer2"/>
    <property type="match status" value="1"/>
</dbReference>
<dbReference type="EMBL" id="JAGSND010000011">
    <property type="protein sequence ID" value="MBR0599268.1"/>
    <property type="molecule type" value="Genomic_DNA"/>
</dbReference>
<evidence type="ECO:0000256" key="3">
    <source>
        <dbReference type="ARBA" id="ARBA00023002"/>
    </source>
</evidence>
<dbReference type="AlphaFoldDB" id="A0A8J7W541"/>
<comment type="pathway">
    <text evidence="6">Alkaloid degradation; nicotine degradation.</text>
</comment>
<evidence type="ECO:0000256" key="4">
    <source>
        <dbReference type="ARBA" id="ARBA00023004"/>
    </source>
</evidence>
<dbReference type="InterPro" id="IPR051452">
    <property type="entry name" value="Diverse_Oxidoreductases"/>
</dbReference>
<reference evidence="8" key="1">
    <citation type="submission" date="2021-04" db="EMBL/GenBank/DDBJ databases">
        <title>Sinoanaerobacter chloroacetimidivorans sp. nov., an obligate anaerobic bacterium isolated from anaerobic sludge.</title>
        <authorList>
            <person name="Bao Y."/>
        </authorList>
    </citation>
    <scope>NUCLEOTIDE SEQUENCE</scope>
    <source>
        <strain evidence="8">BAD-6</strain>
    </source>
</reference>
<organism evidence="8 9">
    <name type="scientific">Sinanaerobacter chloroacetimidivorans</name>
    <dbReference type="NCBI Taxonomy" id="2818044"/>
    <lineage>
        <taxon>Bacteria</taxon>
        <taxon>Bacillati</taxon>
        <taxon>Bacillota</taxon>
        <taxon>Clostridia</taxon>
        <taxon>Peptostreptococcales</taxon>
        <taxon>Anaerovoracaceae</taxon>
        <taxon>Sinanaerobacter</taxon>
    </lineage>
</organism>
<gene>
    <name evidence="8" type="ORF">KCX82_15370</name>
</gene>
<dbReference type="GO" id="GO:0046872">
    <property type="term" value="F:metal ion binding"/>
    <property type="evidence" value="ECO:0007669"/>
    <property type="project" value="UniProtKB-KW"/>
</dbReference>
<dbReference type="GO" id="GO:0051537">
    <property type="term" value="F:2 iron, 2 sulfur cluster binding"/>
    <property type="evidence" value="ECO:0007669"/>
    <property type="project" value="UniProtKB-KW"/>
</dbReference>
<name>A0A8J7W541_9FIRM</name>
<dbReference type="Proteomes" id="UP000675664">
    <property type="component" value="Unassembled WGS sequence"/>
</dbReference>
<keyword evidence="9" id="KW-1185">Reference proteome</keyword>
<evidence type="ECO:0000256" key="2">
    <source>
        <dbReference type="ARBA" id="ARBA00022723"/>
    </source>
</evidence>
<keyword evidence="4" id="KW-0408">Iron</keyword>
<dbReference type="FunFam" id="3.10.20.30:FF:000020">
    <property type="entry name" value="Xanthine dehydrogenase iron-sulfur subunit"/>
    <property type="match status" value="1"/>
</dbReference>
<dbReference type="InterPro" id="IPR002888">
    <property type="entry name" value="2Fe-2S-bd"/>
</dbReference>
<keyword evidence="5" id="KW-0411">Iron-sulfur</keyword>
<dbReference type="RefSeq" id="WP_227019400.1">
    <property type="nucleotide sequence ID" value="NZ_JAGSND010000011.1"/>
</dbReference>
<dbReference type="Gene3D" id="1.10.150.120">
    <property type="entry name" value="[2Fe-2S]-binding domain"/>
    <property type="match status" value="1"/>
</dbReference>
<evidence type="ECO:0000256" key="1">
    <source>
        <dbReference type="ARBA" id="ARBA00022714"/>
    </source>
</evidence>
<proteinExistence type="predicted"/>
<dbReference type="PANTHER" id="PTHR44379">
    <property type="entry name" value="OXIDOREDUCTASE WITH IRON-SULFUR SUBUNIT"/>
    <property type="match status" value="1"/>
</dbReference>
<keyword evidence="3" id="KW-0560">Oxidoreductase</keyword>
<dbReference type="Gene3D" id="3.10.20.30">
    <property type="match status" value="1"/>
</dbReference>
<keyword evidence="2" id="KW-0479">Metal-binding</keyword>
<evidence type="ECO:0000313" key="9">
    <source>
        <dbReference type="Proteomes" id="UP000675664"/>
    </source>
</evidence>
<keyword evidence="1" id="KW-0001">2Fe-2S</keyword>
<dbReference type="InterPro" id="IPR036884">
    <property type="entry name" value="2Fe-2S-bd_dom_sf"/>
</dbReference>
<dbReference type="PROSITE" id="PS51085">
    <property type="entry name" value="2FE2S_FER_2"/>
    <property type="match status" value="1"/>
</dbReference>
<comment type="caution">
    <text evidence="8">The sequence shown here is derived from an EMBL/GenBank/DDBJ whole genome shotgun (WGS) entry which is preliminary data.</text>
</comment>
<dbReference type="InterPro" id="IPR001041">
    <property type="entry name" value="2Fe-2S_ferredoxin-type"/>
</dbReference>
<evidence type="ECO:0000259" key="7">
    <source>
        <dbReference type="PROSITE" id="PS51085"/>
    </source>
</evidence>
<protein>
    <submittedName>
        <fullName evidence="8">(2Fe-2S)-binding protein</fullName>
    </submittedName>
</protein>
<sequence>MERMEIKITVNGRKYTLYVSPDRTLLEILREELNLIGTKKGCDDSNCGVCTVLMDGMAVKSCTILIPQANGHSITTIEGLERENSLHPLQQSFIDHFAVQCGFCTPGMILTAKAILDENPKATEEDIREGLHGNVCRCVGYKKVVESIEAVRDGEYSESCGEV</sequence>
<dbReference type="Pfam" id="PF01799">
    <property type="entry name" value="Fer2_2"/>
    <property type="match status" value="1"/>
</dbReference>
<dbReference type="InterPro" id="IPR012675">
    <property type="entry name" value="Beta-grasp_dom_sf"/>
</dbReference>
<evidence type="ECO:0000256" key="6">
    <source>
        <dbReference type="ARBA" id="ARBA00060707"/>
    </source>
</evidence>
<dbReference type="GO" id="GO:0016491">
    <property type="term" value="F:oxidoreductase activity"/>
    <property type="evidence" value="ECO:0007669"/>
    <property type="project" value="UniProtKB-KW"/>
</dbReference>
<dbReference type="SUPFAM" id="SSF54292">
    <property type="entry name" value="2Fe-2S ferredoxin-like"/>
    <property type="match status" value="1"/>
</dbReference>
<dbReference type="FunFam" id="1.10.150.120:FF:000003">
    <property type="entry name" value="Carbon monoxide dehydrogenase, small subunit"/>
    <property type="match status" value="1"/>
</dbReference>
<evidence type="ECO:0000313" key="8">
    <source>
        <dbReference type="EMBL" id="MBR0599268.1"/>
    </source>
</evidence>
<accession>A0A8J7W541</accession>
<dbReference type="InterPro" id="IPR036010">
    <property type="entry name" value="2Fe-2S_ferredoxin-like_sf"/>
</dbReference>
<dbReference type="CDD" id="cd00207">
    <property type="entry name" value="fer2"/>
    <property type="match status" value="1"/>
</dbReference>